<evidence type="ECO:0000313" key="2">
    <source>
        <dbReference type="EMBL" id="GEO11927.1"/>
    </source>
</evidence>
<sequence>MALKLMDPINTMPFFQANQVLTYNHLNELASYLYQQERYTRNKLIGSGIVCALTFSWKPIAAGNAEVLIDDGCAVTSAGYLIVFKQPVDTAGVLIPYTHRRNFTRLKDFEPFKTVVGAGNPAIYELITKDVFDSETSPTKAILTDANKTNRVLILLYDIEALNIAKCLDESCDDKGKIYQYTPRPLLVPIAVIDDILNAPDTQPFFTEPGRSAKAKQSLLFETDYLYLKNLFKAANLMNVSTQAQLVDLFKAPCLDPELAIMSTTINNLVAKFPWIFDTQFNCMKIEVPALAGQNLGSFLQSQSQAFRNNAANNIYMQYLYDFLRDVVDAYNELYAAVSDLVGECGGNEFIHPFHVMLGRPTTNDTLSCYHEVKYNETNFKYRHYFVPSPVMDGQFMLYEKTQSLFKRLIRIIANFSAPAANDIIIKVTPSKDYDRSLGDRAIPYFYLQAAIENIRRVWNYDATRRNKISRIKGYKLPFSQDQLLEEDTSKNDFYRIEGHIGSNPINVKAAIDTLRTTYNLPFSVTAISIQPDTKTVNCSYTDLDEEYNYYRDRVLGYLKEIQRWLAFVEPIFTGSGGSPETKKFFQDFKMGIDTMAKLLKEIRCINKFPYDKFKIAYLLIWEAFLELYANGLKSNTTNATQAFNIVLTILNLIFFAPIYKIWYFFQYRLALLKQTETSSLKLLAGKTTGLEHLAGVRRGETFLLVTDTGTNTVVADFNMPDLLGCSCDCKTAPCDGKNLALVSPLEKPIIMVVDYNYKTEKALIKQKAFFDPLKKEYVLELDDMGFYKGDTRIDIKVKVVDEKGTPFNDLQVTWQSDKLVMEYFINENPNKDGIFKLFYELTGDFEEKIVEGIIFLVIIGRVAGAKMEEFNVPVEGRVKPFYPYDKEALKKTKPEMKFEGDFRTRVVGGERVKVYTTPTGNEFGIYKDKSGLSYIKVINAKTPGVEEIPFILEAGGTSSRNSVYVNVIDKKDKLRTDTLTGVITDDQGQPLRDVKLTTSTEKEAVTDERGQYKISGLRAGEVITVERKGYKRTVLQVNSRTNPEVKLQKAPLIDIKGLEDVKLFGNIGSFAEGIDFNALKNFIR</sequence>
<dbReference type="InterPro" id="IPR008969">
    <property type="entry name" value="CarboxyPept-like_regulatory"/>
</dbReference>
<accession>A0A512BJC6</accession>
<keyword evidence="3" id="KW-1185">Reference proteome</keyword>
<name>A0A512BJC6_9BACT</name>
<reference evidence="2 3" key="1">
    <citation type="submission" date="2019-07" db="EMBL/GenBank/DDBJ databases">
        <title>Whole genome shotgun sequence of Segetibacter aerophilus NBRC 106135.</title>
        <authorList>
            <person name="Hosoyama A."/>
            <person name="Uohara A."/>
            <person name="Ohji S."/>
            <person name="Ichikawa N."/>
        </authorList>
    </citation>
    <scope>NUCLEOTIDE SEQUENCE [LARGE SCALE GENOMIC DNA]</scope>
    <source>
        <strain evidence="2 3">NBRC 106135</strain>
    </source>
</reference>
<dbReference type="Pfam" id="PF13620">
    <property type="entry name" value="CarboxypepD_reg"/>
    <property type="match status" value="1"/>
</dbReference>
<comment type="caution">
    <text evidence="2">The sequence shown here is derived from an EMBL/GenBank/DDBJ whole genome shotgun (WGS) entry which is preliminary data.</text>
</comment>
<dbReference type="EMBL" id="BJYT01000033">
    <property type="protein sequence ID" value="GEO11927.1"/>
    <property type="molecule type" value="Genomic_DNA"/>
</dbReference>
<protein>
    <recommendedName>
        <fullName evidence="4">Carboxypeptidase regulatory-like domain-containing protein</fullName>
    </recommendedName>
</protein>
<evidence type="ECO:0000256" key="1">
    <source>
        <dbReference type="SAM" id="Phobius"/>
    </source>
</evidence>
<feature type="transmembrane region" description="Helical" evidence="1">
    <location>
        <begin position="643"/>
        <end position="666"/>
    </location>
</feature>
<dbReference type="OrthoDB" id="596204at2"/>
<proteinExistence type="predicted"/>
<evidence type="ECO:0000313" key="3">
    <source>
        <dbReference type="Proteomes" id="UP000321513"/>
    </source>
</evidence>
<dbReference type="Gene3D" id="2.60.40.1120">
    <property type="entry name" value="Carboxypeptidase-like, regulatory domain"/>
    <property type="match status" value="1"/>
</dbReference>
<keyword evidence="1" id="KW-1133">Transmembrane helix</keyword>
<dbReference type="Proteomes" id="UP000321513">
    <property type="component" value="Unassembled WGS sequence"/>
</dbReference>
<dbReference type="AlphaFoldDB" id="A0A512BJC6"/>
<keyword evidence="1" id="KW-0472">Membrane</keyword>
<gene>
    <name evidence="2" type="ORF">SAE01_44230</name>
</gene>
<dbReference type="RefSeq" id="WP_147206054.1">
    <property type="nucleotide sequence ID" value="NZ_BJYT01000033.1"/>
</dbReference>
<evidence type="ECO:0008006" key="4">
    <source>
        <dbReference type="Google" id="ProtNLM"/>
    </source>
</evidence>
<keyword evidence="1" id="KW-0812">Transmembrane</keyword>
<organism evidence="2 3">
    <name type="scientific">Segetibacter aerophilus</name>
    <dbReference type="NCBI Taxonomy" id="670293"/>
    <lineage>
        <taxon>Bacteria</taxon>
        <taxon>Pseudomonadati</taxon>
        <taxon>Bacteroidota</taxon>
        <taxon>Chitinophagia</taxon>
        <taxon>Chitinophagales</taxon>
        <taxon>Chitinophagaceae</taxon>
        <taxon>Segetibacter</taxon>
    </lineage>
</organism>
<dbReference type="SUPFAM" id="SSF49464">
    <property type="entry name" value="Carboxypeptidase regulatory domain-like"/>
    <property type="match status" value="1"/>
</dbReference>